<dbReference type="KEGG" id="ccac:CcaHIS019_0110740"/>
<name>A0AA48KZ81_9TREE</name>
<dbReference type="GeneID" id="85492227"/>
<dbReference type="Pfam" id="PF00226">
    <property type="entry name" value="DnaJ"/>
    <property type="match status" value="1"/>
</dbReference>
<feature type="region of interest" description="Disordered" evidence="2">
    <location>
        <begin position="287"/>
        <end position="328"/>
    </location>
</feature>
<dbReference type="GO" id="GO:0005737">
    <property type="term" value="C:cytoplasm"/>
    <property type="evidence" value="ECO:0007669"/>
    <property type="project" value="TreeGrafter"/>
</dbReference>
<gene>
    <name evidence="4" type="ORF">CcaverHIS019_0110740</name>
</gene>
<dbReference type="InterPro" id="IPR001623">
    <property type="entry name" value="DnaJ_domain"/>
</dbReference>
<dbReference type="AlphaFoldDB" id="A0AA48KZ81"/>
<keyword evidence="1" id="KW-0143">Chaperone</keyword>
<evidence type="ECO:0000256" key="1">
    <source>
        <dbReference type="ARBA" id="ARBA00023186"/>
    </source>
</evidence>
<evidence type="ECO:0000256" key="2">
    <source>
        <dbReference type="SAM" id="MobiDB-lite"/>
    </source>
</evidence>
<feature type="compositionally biased region" description="Polar residues" evidence="2">
    <location>
        <begin position="315"/>
        <end position="328"/>
    </location>
</feature>
<reference evidence="4" key="1">
    <citation type="journal article" date="2023" name="BMC Genomics">
        <title>Chromosome-level genome assemblies of Cutaneotrichosporon spp. (Trichosporonales, Basidiomycota) reveal imbalanced evolution between nucleotide sequences and chromosome synteny.</title>
        <authorList>
            <person name="Kobayashi Y."/>
            <person name="Kayamori A."/>
            <person name="Aoki K."/>
            <person name="Shiwa Y."/>
            <person name="Matsutani M."/>
            <person name="Fujita N."/>
            <person name="Sugita T."/>
            <person name="Iwasaki W."/>
            <person name="Tanaka N."/>
            <person name="Takashima M."/>
        </authorList>
    </citation>
    <scope>NUCLEOTIDE SEQUENCE</scope>
    <source>
        <strain evidence="4">HIS019</strain>
    </source>
</reference>
<dbReference type="SUPFAM" id="SSF46565">
    <property type="entry name" value="Chaperone J-domain"/>
    <property type="match status" value="1"/>
</dbReference>
<evidence type="ECO:0000259" key="3">
    <source>
        <dbReference type="PROSITE" id="PS50076"/>
    </source>
</evidence>
<feature type="domain" description="J" evidence="3">
    <location>
        <begin position="64"/>
        <end position="128"/>
    </location>
</feature>
<organism evidence="4 5">
    <name type="scientific">Cutaneotrichosporon cavernicola</name>
    <dbReference type="NCBI Taxonomy" id="279322"/>
    <lineage>
        <taxon>Eukaryota</taxon>
        <taxon>Fungi</taxon>
        <taxon>Dikarya</taxon>
        <taxon>Basidiomycota</taxon>
        <taxon>Agaricomycotina</taxon>
        <taxon>Tremellomycetes</taxon>
        <taxon>Trichosporonales</taxon>
        <taxon>Trichosporonaceae</taxon>
        <taxon>Cutaneotrichosporon</taxon>
    </lineage>
</organism>
<evidence type="ECO:0000313" key="4">
    <source>
        <dbReference type="EMBL" id="BEI88356.1"/>
    </source>
</evidence>
<accession>A0AA48KZ81</accession>
<dbReference type="GO" id="GO:0051082">
    <property type="term" value="F:unfolded protein binding"/>
    <property type="evidence" value="ECO:0007669"/>
    <property type="project" value="TreeGrafter"/>
</dbReference>
<dbReference type="Gene3D" id="1.10.287.110">
    <property type="entry name" value="DnaJ domain"/>
    <property type="match status" value="1"/>
</dbReference>
<dbReference type="PRINTS" id="PR00625">
    <property type="entry name" value="JDOMAIN"/>
</dbReference>
<dbReference type="CDD" id="cd06257">
    <property type="entry name" value="DnaJ"/>
    <property type="match status" value="1"/>
</dbReference>
<protein>
    <recommendedName>
        <fullName evidence="3">J domain-containing protein</fullName>
    </recommendedName>
</protein>
<dbReference type="InterPro" id="IPR036869">
    <property type="entry name" value="J_dom_sf"/>
</dbReference>
<dbReference type="Proteomes" id="UP001233271">
    <property type="component" value="Chromosome 1"/>
</dbReference>
<dbReference type="PROSITE" id="PS50076">
    <property type="entry name" value="DNAJ_2"/>
    <property type="match status" value="1"/>
</dbReference>
<dbReference type="RefSeq" id="XP_060453622.1">
    <property type="nucleotide sequence ID" value="XM_060596650.1"/>
</dbReference>
<dbReference type="EMBL" id="AP028212">
    <property type="protein sequence ID" value="BEI88356.1"/>
    <property type="molecule type" value="Genomic_DNA"/>
</dbReference>
<dbReference type="GO" id="GO:0042026">
    <property type="term" value="P:protein refolding"/>
    <property type="evidence" value="ECO:0007669"/>
    <property type="project" value="TreeGrafter"/>
</dbReference>
<proteinExistence type="predicted"/>
<dbReference type="PANTHER" id="PTHR43096">
    <property type="entry name" value="DNAJ HOMOLOG 1, MITOCHONDRIAL-RELATED"/>
    <property type="match status" value="1"/>
</dbReference>
<evidence type="ECO:0000313" key="5">
    <source>
        <dbReference type="Proteomes" id="UP001233271"/>
    </source>
</evidence>
<dbReference type="PANTHER" id="PTHR43096:SF52">
    <property type="entry name" value="DNAJ HOMOLOG 1, MITOCHONDRIAL-RELATED"/>
    <property type="match status" value="1"/>
</dbReference>
<dbReference type="SMART" id="SM00271">
    <property type="entry name" value="DnaJ"/>
    <property type="match status" value="1"/>
</dbReference>
<sequence length="328" mass="35936">MHPPRHLFALSRGPSYFAWHRPSHRCAHAAAFINEGTEAGPSRPRQRMDDYIFPTKGKRGGPPDPYEVLALKRGAEPREIKAQYYKLALVLHPDSSHPSASAEHFATLNRAYKLLSLQQSRTSYLQTGYGWTGPTDAEDPHASADAAMRSWARHARASGASSWEAGARARGFRASDGNSGYYHTHPGEDFPFHDAPPKGNGDVIFMSNGAFVAFIAGLAGVTVFVQCYRVGTSANDVKAVMVDRHLNASKALAEARHEAALFGKERRDQIRRRVRENNVLSEIHKMERGEESTAAHSGVGHVLSKEVDVRPPLHQPSTTADLASTSAP</sequence>
<keyword evidence="5" id="KW-1185">Reference proteome</keyword>